<keyword evidence="3" id="KW-1185">Reference proteome</keyword>
<sequence>MAGVYCAGEKAVAADGLANAGTGAPTGFLFGSIAKIMTTTLVMRQVKREVLHLDATVADHLGDAPS</sequence>
<organism evidence="2 3">
    <name type="scientific">Paractinoplanes pyxinae</name>
    <dbReference type="NCBI Taxonomy" id="2997416"/>
    <lineage>
        <taxon>Bacteria</taxon>
        <taxon>Bacillati</taxon>
        <taxon>Actinomycetota</taxon>
        <taxon>Actinomycetes</taxon>
        <taxon>Micromonosporales</taxon>
        <taxon>Micromonosporaceae</taxon>
        <taxon>Paractinoplanes</taxon>
    </lineage>
</organism>
<protein>
    <submittedName>
        <fullName evidence="2">Serine hydrolase</fullName>
    </submittedName>
</protein>
<accession>A0ABT4BIH7</accession>
<evidence type="ECO:0000313" key="2">
    <source>
        <dbReference type="EMBL" id="MCY1145393.1"/>
    </source>
</evidence>
<dbReference type="Proteomes" id="UP001151002">
    <property type="component" value="Unassembled WGS sequence"/>
</dbReference>
<dbReference type="InterPro" id="IPR001466">
    <property type="entry name" value="Beta-lactam-related"/>
</dbReference>
<evidence type="ECO:0000313" key="3">
    <source>
        <dbReference type="Proteomes" id="UP001151002"/>
    </source>
</evidence>
<keyword evidence="2" id="KW-0378">Hydrolase</keyword>
<evidence type="ECO:0000259" key="1">
    <source>
        <dbReference type="Pfam" id="PF00144"/>
    </source>
</evidence>
<dbReference type="SUPFAM" id="SSF56601">
    <property type="entry name" value="beta-lactamase/transpeptidase-like"/>
    <property type="match status" value="1"/>
</dbReference>
<comment type="caution">
    <text evidence="2">The sequence shown here is derived from an EMBL/GenBank/DDBJ whole genome shotgun (WGS) entry which is preliminary data.</text>
</comment>
<dbReference type="RefSeq" id="WP_267570013.1">
    <property type="nucleotide sequence ID" value="NZ_JAPNTZ010000026.1"/>
</dbReference>
<dbReference type="Pfam" id="PF00144">
    <property type="entry name" value="Beta-lactamase"/>
    <property type="match status" value="1"/>
</dbReference>
<feature type="domain" description="Beta-lactamase-related" evidence="1">
    <location>
        <begin position="8"/>
        <end position="61"/>
    </location>
</feature>
<dbReference type="Gene3D" id="3.40.710.10">
    <property type="entry name" value="DD-peptidase/beta-lactamase superfamily"/>
    <property type="match status" value="1"/>
</dbReference>
<dbReference type="GO" id="GO:0016787">
    <property type="term" value="F:hydrolase activity"/>
    <property type="evidence" value="ECO:0007669"/>
    <property type="project" value="UniProtKB-KW"/>
</dbReference>
<dbReference type="EMBL" id="JAPNTZ010000026">
    <property type="protein sequence ID" value="MCY1145393.1"/>
    <property type="molecule type" value="Genomic_DNA"/>
</dbReference>
<gene>
    <name evidence="2" type="ORF">OWR29_45955</name>
</gene>
<name>A0ABT4BIH7_9ACTN</name>
<reference evidence="2" key="1">
    <citation type="submission" date="2022-11" db="EMBL/GenBank/DDBJ databases">
        <authorList>
            <person name="Somphong A."/>
            <person name="Phongsopitanun W."/>
        </authorList>
    </citation>
    <scope>NUCLEOTIDE SEQUENCE</scope>
    <source>
        <strain evidence="2">Pm04-4</strain>
    </source>
</reference>
<proteinExistence type="predicted"/>
<dbReference type="InterPro" id="IPR012338">
    <property type="entry name" value="Beta-lactam/transpept-like"/>
</dbReference>